<dbReference type="SUPFAM" id="SSF110857">
    <property type="entry name" value="Gamma-glutamyl cyclotransferase-like"/>
    <property type="match status" value="1"/>
</dbReference>
<organism evidence="2 3">
    <name type="scientific">Actinopolyspora xinjiangensis</name>
    <dbReference type="NCBI Taxonomy" id="405564"/>
    <lineage>
        <taxon>Bacteria</taxon>
        <taxon>Bacillati</taxon>
        <taxon>Actinomycetota</taxon>
        <taxon>Actinomycetes</taxon>
        <taxon>Actinopolysporales</taxon>
        <taxon>Actinopolysporaceae</taxon>
        <taxon>Actinopolyspora</taxon>
    </lineage>
</organism>
<dbReference type="Gene3D" id="3.10.490.10">
    <property type="entry name" value="Gamma-glutamyl cyclotransferase-like"/>
    <property type="match status" value="1"/>
</dbReference>
<evidence type="ECO:0000259" key="1">
    <source>
        <dbReference type="Pfam" id="PF06094"/>
    </source>
</evidence>
<name>A0A1H0RKJ0_9ACTN</name>
<proteinExistence type="predicted"/>
<feature type="domain" description="Gamma-glutamylcyclotransferase AIG2-like" evidence="1">
    <location>
        <begin position="12"/>
        <end position="115"/>
    </location>
</feature>
<accession>A0A1H0RKJ0</accession>
<evidence type="ECO:0000313" key="2">
    <source>
        <dbReference type="EMBL" id="SDP30024.1"/>
    </source>
</evidence>
<dbReference type="CDD" id="cd06661">
    <property type="entry name" value="GGCT_like"/>
    <property type="match status" value="1"/>
</dbReference>
<sequence length="128" mass="14397">MLGHDEGRPRRVAVYGTLRRGGSASELMTPLVTVREDDTVLAGRLYDTGQGYPAFLPGASPDGGDRGVPAEVYVLREPERALPVLDRYEGPDYVRRVFTLRDGRRCWVYVWTRPVTGMAELPWGWCRS</sequence>
<evidence type="ECO:0000313" key="3">
    <source>
        <dbReference type="Proteomes" id="UP000199497"/>
    </source>
</evidence>
<gene>
    <name evidence="2" type="ORF">SAMN04487905_103115</name>
</gene>
<reference evidence="3" key="1">
    <citation type="submission" date="2016-10" db="EMBL/GenBank/DDBJ databases">
        <authorList>
            <person name="Varghese N."/>
            <person name="Submissions S."/>
        </authorList>
    </citation>
    <scope>NUCLEOTIDE SEQUENCE [LARGE SCALE GENOMIC DNA]</scope>
    <source>
        <strain evidence="3">DSM 46732</strain>
    </source>
</reference>
<keyword evidence="2" id="KW-0808">Transferase</keyword>
<dbReference type="Pfam" id="PF06094">
    <property type="entry name" value="GGACT"/>
    <property type="match status" value="1"/>
</dbReference>
<dbReference type="RefSeq" id="WP_092598764.1">
    <property type="nucleotide sequence ID" value="NZ_FNJR01000003.1"/>
</dbReference>
<dbReference type="EMBL" id="FNJR01000003">
    <property type="protein sequence ID" value="SDP30024.1"/>
    <property type="molecule type" value="Genomic_DNA"/>
</dbReference>
<dbReference type="InterPro" id="IPR013024">
    <property type="entry name" value="GGCT-like"/>
</dbReference>
<dbReference type="AlphaFoldDB" id="A0A1H0RKJ0"/>
<keyword evidence="3" id="KW-1185">Reference proteome</keyword>
<dbReference type="Proteomes" id="UP000199497">
    <property type="component" value="Unassembled WGS sequence"/>
</dbReference>
<dbReference type="InterPro" id="IPR036568">
    <property type="entry name" value="GGCT-like_sf"/>
</dbReference>
<protein>
    <submittedName>
        <fullName evidence="2">Uncharacterized conserved protein YtfP, gamma-glutamylcyclotransferase (GGCT)/AIG2-like family</fullName>
    </submittedName>
</protein>
<dbReference type="InterPro" id="IPR009288">
    <property type="entry name" value="AIG2-like_dom"/>
</dbReference>
<dbReference type="GO" id="GO:0016740">
    <property type="term" value="F:transferase activity"/>
    <property type="evidence" value="ECO:0007669"/>
    <property type="project" value="UniProtKB-KW"/>
</dbReference>
<dbReference type="STRING" id="405564.SAMN04487905_103115"/>